<accession>A0AAD2JX93</accession>
<sequence length="63" mass="7070">RSKIETEINTSCLTKSSLIKIIDILCSLVGAKFPEIRSREDPVSRLLTLGLSSSHRERARTSR</sequence>
<protein>
    <submittedName>
        <fullName evidence="1">Uncharacterized protein</fullName>
    </submittedName>
</protein>
<dbReference type="AlphaFoldDB" id="A0AAD2JX93"/>
<feature type="non-terminal residue" evidence="1">
    <location>
        <position position="63"/>
    </location>
</feature>
<organism evidence="1 2">
    <name type="scientific">Mycena citricolor</name>
    <dbReference type="NCBI Taxonomy" id="2018698"/>
    <lineage>
        <taxon>Eukaryota</taxon>
        <taxon>Fungi</taxon>
        <taxon>Dikarya</taxon>
        <taxon>Basidiomycota</taxon>
        <taxon>Agaricomycotina</taxon>
        <taxon>Agaricomycetes</taxon>
        <taxon>Agaricomycetidae</taxon>
        <taxon>Agaricales</taxon>
        <taxon>Marasmiineae</taxon>
        <taxon>Mycenaceae</taxon>
        <taxon>Mycena</taxon>
    </lineage>
</organism>
<name>A0AAD2JX93_9AGAR</name>
<keyword evidence="2" id="KW-1185">Reference proteome</keyword>
<dbReference type="Proteomes" id="UP001295794">
    <property type="component" value="Unassembled WGS sequence"/>
</dbReference>
<gene>
    <name evidence="1" type="ORF">MYCIT1_LOCUS7915</name>
</gene>
<evidence type="ECO:0000313" key="2">
    <source>
        <dbReference type="Proteomes" id="UP001295794"/>
    </source>
</evidence>
<reference evidence="1" key="1">
    <citation type="submission" date="2023-11" db="EMBL/GenBank/DDBJ databases">
        <authorList>
            <person name="De Vega J J."/>
            <person name="De Vega J J."/>
        </authorList>
    </citation>
    <scope>NUCLEOTIDE SEQUENCE</scope>
</reference>
<evidence type="ECO:0000313" key="1">
    <source>
        <dbReference type="EMBL" id="CAK5266261.1"/>
    </source>
</evidence>
<dbReference type="EMBL" id="CAVNYO010000108">
    <property type="protein sequence ID" value="CAK5266261.1"/>
    <property type="molecule type" value="Genomic_DNA"/>
</dbReference>
<comment type="caution">
    <text evidence="1">The sequence shown here is derived from an EMBL/GenBank/DDBJ whole genome shotgun (WGS) entry which is preliminary data.</text>
</comment>
<proteinExistence type="predicted"/>